<feature type="transmembrane region" description="Helical" evidence="1">
    <location>
        <begin position="338"/>
        <end position="360"/>
    </location>
</feature>
<dbReference type="InterPro" id="IPR027389">
    <property type="entry name" value="B_mannosylTrfase_Bre-3/Egh"/>
</dbReference>
<evidence type="ECO:0000313" key="3">
    <source>
        <dbReference type="EMBL" id="CQR51700.1"/>
    </source>
</evidence>
<sequence length="420" mass="47093">MFGVQSELAVFVLLMLVWTVFVLYSASVFTWLVEVLVLAWRQTTSAGDVVYGYDDIQVRVITIDAADIVQSTVDAVPDDLADVRVVAEKPISVDGASVHVVPEEFTCTATHKGRALEWARREVPCDEEFVLYLDEDTLMANFAGLPEGDIVQITELPLYTGSWVTYLSEVFRIGYQREQRAFGRFSFPLYAWGGGIAIRSSLENEITWDSKTITEDTDFAWRAASASDLDFTVLNCKFRNQAPPSVPTMLKQRRRWFSGTRQDSDLLPLHYQAFLQFRLVAWGFSPLIPLITVVTFLVPGALPDLMLYRIGSLIEFATLFVVTGVGVASYWAESKLALLAVPWTPILVVLNTAGALWGFVSPVEHFTVTTKVPLETVEERNPAFEPGSLTDHDGRNDLPEQLDVTRFTSELRESFHIDDD</sequence>
<proteinExistence type="predicted"/>
<dbReference type="PANTHER" id="PTHR16779:SF1">
    <property type="entry name" value="BETA-1,4-MANNOSYLTRANSFERASE EGH"/>
    <property type="match status" value="1"/>
</dbReference>
<feature type="domain" description="Glycosyltransferase 2-like" evidence="2">
    <location>
        <begin position="130"/>
        <end position="295"/>
    </location>
</feature>
<dbReference type="Pfam" id="PF13632">
    <property type="entry name" value="Glyco_trans_2_3"/>
    <property type="match status" value="1"/>
</dbReference>
<dbReference type="OrthoDB" id="55818at2157"/>
<dbReference type="EMBL" id="CSTE01000003">
    <property type="protein sequence ID" value="CQR51700.1"/>
    <property type="molecule type" value="Genomic_DNA"/>
</dbReference>
<reference evidence="4" key="1">
    <citation type="submission" date="2015-03" db="EMBL/GenBank/DDBJ databases">
        <authorList>
            <person name="Urmite Genomes"/>
        </authorList>
    </citation>
    <scope>NUCLEOTIDE SEQUENCE [LARGE SCALE GENOMIC DNA]</scope>
    <source>
        <strain evidence="4">Arc-Hr</strain>
    </source>
</reference>
<accession>A0A0D6JUF6</accession>
<keyword evidence="1" id="KW-1133">Transmembrane helix</keyword>
<dbReference type="SUPFAM" id="SSF53448">
    <property type="entry name" value="Nucleotide-diphospho-sugar transferases"/>
    <property type="match status" value="1"/>
</dbReference>
<feature type="transmembrane region" description="Helical" evidence="1">
    <location>
        <begin position="12"/>
        <end position="33"/>
    </location>
</feature>
<keyword evidence="4" id="KW-1185">Reference proteome</keyword>
<dbReference type="AlphaFoldDB" id="A0A0D6JUF6"/>
<dbReference type="GO" id="GO:0005737">
    <property type="term" value="C:cytoplasm"/>
    <property type="evidence" value="ECO:0007669"/>
    <property type="project" value="TreeGrafter"/>
</dbReference>
<gene>
    <name evidence="3" type="ORF">BN996_02776</name>
</gene>
<dbReference type="PANTHER" id="PTHR16779">
    <property type="entry name" value="BETA-1,4-MANNOSYLTRANSFERASE EGH"/>
    <property type="match status" value="1"/>
</dbReference>
<dbReference type="GO" id="GO:0019187">
    <property type="term" value="F:beta-1,4-mannosyltransferase activity"/>
    <property type="evidence" value="ECO:0007669"/>
    <property type="project" value="InterPro"/>
</dbReference>
<organism evidence="3 4">
    <name type="scientific">Haloferax massiliensis</name>
    <dbReference type="NCBI Taxonomy" id="1476858"/>
    <lineage>
        <taxon>Archaea</taxon>
        <taxon>Methanobacteriati</taxon>
        <taxon>Methanobacteriota</taxon>
        <taxon>Stenosarchaea group</taxon>
        <taxon>Halobacteria</taxon>
        <taxon>Halobacteriales</taxon>
        <taxon>Haloferacaceae</taxon>
        <taxon>Haloferax</taxon>
    </lineage>
</organism>
<evidence type="ECO:0000259" key="2">
    <source>
        <dbReference type="Pfam" id="PF13632"/>
    </source>
</evidence>
<protein>
    <recommendedName>
        <fullName evidence="2">Glycosyltransferase 2-like domain-containing protein</fullName>
    </recommendedName>
</protein>
<name>A0A0D6JUF6_9EURY</name>
<dbReference type="InterPro" id="IPR029044">
    <property type="entry name" value="Nucleotide-diphossugar_trans"/>
</dbReference>
<feature type="transmembrane region" description="Helical" evidence="1">
    <location>
        <begin position="310"/>
        <end position="331"/>
    </location>
</feature>
<evidence type="ECO:0000313" key="4">
    <source>
        <dbReference type="Proteomes" id="UP000198902"/>
    </source>
</evidence>
<feature type="transmembrane region" description="Helical" evidence="1">
    <location>
        <begin position="279"/>
        <end position="298"/>
    </location>
</feature>
<dbReference type="Proteomes" id="UP000198902">
    <property type="component" value="Unassembled WGS sequence"/>
</dbReference>
<keyword evidence="1" id="KW-0812">Transmembrane</keyword>
<keyword evidence="1" id="KW-0472">Membrane</keyword>
<dbReference type="InterPro" id="IPR001173">
    <property type="entry name" value="Glyco_trans_2-like"/>
</dbReference>
<evidence type="ECO:0000256" key="1">
    <source>
        <dbReference type="SAM" id="Phobius"/>
    </source>
</evidence>
<dbReference type="RefSeq" id="WP_089779969.1">
    <property type="nucleotide sequence ID" value="NZ_CABLRR010000003.1"/>
</dbReference>